<feature type="region of interest" description="Disordered" evidence="2">
    <location>
        <begin position="759"/>
        <end position="849"/>
    </location>
</feature>
<feature type="region of interest" description="Disordered" evidence="2">
    <location>
        <begin position="429"/>
        <end position="471"/>
    </location>
</feature>
<dbReference type="GeneID" id="91103282"/>
<feature type="compositionally biased region" description="Polar residues" evidence="2">
    <location>
        <begin position="678"/>
        <end position="690"/>
    </location>
</feature>
<feature type="compositionally biased region" description="Low complexity" evidence="2">
    <location>
        <begin position="192"/>
        <end position="201"/>
    </location>
</feature>
<feature type="compositionally biased region" description="Low complexity" evidence="2">
    <location>
        <begin position="654"/>
        <end position="666"/>
    </location>
</feature>
<sequence length="849" mass="92424">MSNQQRRGVNMNRPPIPRYTPPPSPFLSHQTITFLASWRGQLLVCTIVLVIGAIYFFVRPPIDQWHRRRKEALSRKRELELMKMAEKEEQSNKAEEKDDIPIKAGNSGSIKDRGREKNKNQSGNRKRINSHLKPPTTDTGTGGSSIESSPAPPPSKSLSSPTPTKFKRSLSNTHPNNASSSKLQQKSDPKSSKPLPLSTPSRQKPPPPIIVPKPCINSMDPWNIPLPPSPIAGPSKLSRVNGVNGLGMEEISDDAGSVSVNDQTEEEPIEGPAKKKFEGFSIYPDEGYLPPAVQTPGNTNKKKKKKNKTPNGISAGTNGSTAMMETSSSEKNLINNPDEIIENHINGNSLVTTSTSLTNGGRRVRHQHTRTSSITLLPNLNVTELREIVERRDETIDQLRAEIGMAKAEESKAKEEAVRARMGEEKIRGEMERSKRGSYVRSDSQGSSLQGHGQGQGMTGGQERRREAELQSRLAQMQQLYTTALSRLSTYEITLRDSGIMLPPLPSPIPMLHPQSPLPPMPNSPYVPSPGPGRNTPIMGGGFIPYPSPGMYPSPMLHPTHTHYHHHTHSHSPSPYRRTSSFVGAPNGNGEMISYPMDSMDPMGDPMDIGSSTMPIGLGHPNGHGQEGEKDRERRRQSIESSVLKKKVQHLSAVVVENVNDNGNGEVVEEEEVESSDKPTSSSSNGNQDEGSIGESAEGVLSTEEPNSNPSTNGNTNTITNTDTGTVIRVMLDSERGNVYYHDGVVTDNENIHAPEVEIEGDEPESQSGEKGDFQPIFASLAHTPEQIEEMRQISRKQQDHQKRERGTSVSSSLSSTKGTGVGVGMGAGLGNGGLLTPSPCKSPVPLRG</sequence>
<dbReference type="Proteomes" id="UP001358614">
    <property type="component" value="Chromosome 1"/>
</dbReference>
<feature type="compositionally biased region" description="Basic and acidic residues" evidence="2">
    <location>
        <begin position="85"/>
        <end position="101"/>
    </location>
</feature>
<feature type="transmembrane region" description="Helical" evidence="3">
    <location>
        <begin position="38"/>
        <end position="58"/>
    </location>
</feature>
<evidence type="ECO:0008006" key="6">
    <source>
        <dbReference type="Google" id="ProtNLM"/>
    </source>
</evidence>
<feature type="region of interest" description="Disordered" evidence="2">
    <location>
        <begin position="85"/>
        <end position="236"/>
    </location>
</feature>
<feature type="compositionally biased region" description="Low complexity" evidence="2">
    <location>
        <begin position="706"/>
        <end position="722"/>
    </location>
</feature>
<evidence type="ECO:0000313" key="4">
    <source>
        <dbReference type="EMBL" id="WWD06391.1"/>
    </source>
</evidence>
<keyword evidence="3" id="KW-0472">Membrane</keyword>
<keyword evidence="3" id="KW-1133">Transmembrane helix</keyword>
<feature type="compositionally biased region" description="Low complexity" evidence="2">
    <location>
        <begin position="442"/>
        <end position="451"/>
    </location>
</feature>
<feature type="compositionally biased region" description="Basic and acidic residues" evidence="2">
    <location>
        <begin position="626"/>
        <end position="638"/>
    </location>
</feature>
<name>A0AAX4KJ13_9TREE</name>
<proteinExistence type="predicted"/>
<feature type="compositionally biased region" description="Polar residues" evidence="2">
    <location>
        <begin position="169"/>
        <end position="178"/>
    </location>
</feature>
<keyword evidence="3" id="KW-0812">Transmembrane</keyword>
<gene>
    <name evidence="4" type="ORF">V865_004481</name>
</gene>
<dbReference type="RefSeq" id="XP_066084358.1">
    <property type="nucleotide sequence ID" value="XM_066228261.1"/>
</dbReference>
<protein>
    <recommendedName>
        <fullName evidence="6">SUN domain-containing protein</fullName>
    </recommendedName>
</protein>
<feature type="coiled-coil region" evidence="1">
    <location>
        <begin position="382"/>
        <end position="416"/>
    </location>
</feature>
<reference evidence="4 5" key="1">
    <citation type="submission" date="2024-01" db="EMBL/GenBank/DDBJ databases">
        <title>Comparative genomics of Cryptococcus and Kwoniella reveals pathogenesis evolution and contrasting modes of karyotype evolution via chromosome fusion or intercentromeric recombination.</title>
        <authorList>
            <person name="Coelho M.A."/>
            <person name="David-Palma M."/>
            <person name="Shea T."/>
            <person name="Bowers K."/>
            <person name="McGinley-Smith S."/>
            <person name="Mohammad A.W."/>
            <person name="Gnirke A."/>
            <person name="Yurkov A.M."/>
            <person name="Nowrousian M."/>
            <person name="Sun S."/>
            <person name="Cuomo C.A."/>
            <person name="Heitman J."/>
        </authorList>
    </citation>
    <scope>NUCLEOTIDE SEQUENCE [LARGE SCALE GENOMIC DNA]</scope>
    <source>
        <strain evidence="4 5">PYCC6329</strain>
    </source>
</reference>
<evidence type="ECO:0000256" key="1">
    <source>
        <dbReference type="SAM" id="Coils"/>
    </source>
</evidence>
<dbReference type="AlphaFoldDB" id="A0AAX4KJ13"/>
<keyword evidence="5" id="KW-1185">Reference proteome</keyword>
<feature type="compositionally biased region" description="Basic and acidic residues" evidence="2">
    <location>
        <begin position="789"/>
        <end position="807"/>
    </location>
</feature>
<feature type="region of interest" description="Disordered" evidence="2">
    <location>
        <begin position="288"/>
        <end position="323"/>
    </location>
</feature>
<feature type="region of interest" description="Disordered" evidence="2">
    <location>
        <begin position="602"/>
        <end position="722"/>
    </location>
</feature>
<feature type="compositionally biased region" description="Pro residues" evidence="2">
    <location>
        <begin position="14"/>
        <end position="23"/>
    </location>
</feature>
<dbReference type="EMBL" id="CP144089">
    <property type="protein sequence ID" value="WWD06391.1"/>
    <property type="molecule type" value="Genomic_DNA"/>
</dbReference>
<feature type="region of interest" description="Disordered" evidence="2">
    <location>
        <begin position="1"/>
        <end position="23"/>
    </location>
</feature>
<organism evidence="4 5">
    <name type="scientific">Kwoniella europaea PYCC6329</name>
    <dbReference type="NCBI Taxonomy" id="1423913"/>
    <lineage>
        <taxon>Eukaryota</taxon>
        <taxon>Fungi</taxon>
        <taxon>Dikarya</taxon>
        <taxon>Basidiomycota</taxon>
        <taxon>Agaricomycotina</taxon>
        <taxon>Tremellomycetes</taxon>
        <taxon>Tremellales</taxon>
        <taxon>Cryptococcaceae</taxon>
        <taxon>Kwoniella</taxon>
    </lineage>
</organism>
<evidence type="ECO:0000256" key="3">
    <source>
        <dbReference type="SAM" id="Phobius"/>
    </source>
</evidence>
<feature type="compositionally biased region" description="Low complexity" evidence="2">
    <location>
        <begin position="134"/>
        <end position="149"/>
    </location>
</feature>
<keyword evidence="1" id="KW-0175">Coiled coil</keyword>
<dbReference type="KEGG" id="ker:91103282"/>
<accession>A0AAX4KJ13</accession>
<evidence type="ECO:0000313" key="5">
    <source>
        <dbReference type="Proteomes" id="UP001358614"/>
    </source>
</evidence>
<feature type="compositionally biased region" description="Low complexity" evidence="2">
    <location>
        <begin position="808"/>
        <end position="819"/>
    </location>
</feature>
<feature type="compositionally biased region" description="Gly residues" evidence="2">
    <location>
        <begin position="820"/>
        <end position="834"/>
    </location>
</feature>
<evidence type="ECO:0000256" key="2">
    <source>
        <dbReference type="SAM" id="MobiDB-lite"/>
    </source>
</evidence>
<feature type="compositionally biased region" description="Polar residues" evidence="2">
    <location>
        <begin position="314"/>
        <end position="323"/>
    </location>
</feature>
<feature type="compositionally biased region" description="Basic and acidic residues" evidence="2">
    <location>
        <begin position="110"/>
        <end position="119"/>
    </location>
</feature>